<keyword evidence="1" id="KW-0472">Membrane</keyword>
<dbReference type="EMBL" id="BAABIS010000001">
    <property type="protein sequence ID" value="GAA4867558.1"/>
    <property type="molecule type" value="Genomic_DNA"/>
</dbReference>
<evidence type="ECO:0000313" key="2">
    <source>
        <dbReference type="EMBL" id="GAA4867558.1"/>
    </source>
</evidence>
<dbReference type="RefSeq" id="WP_345699347.1">
    <property type="nucleotide sequence ID" value="NZ_BAABIS010000001.1"/>
</dbReference>
<dbReference type="Proteomes" id="UP001501752">
    <property type="component" value="Unassembled WGS sequence"/>
</dbReference>
<keyword evidence="1" id="KW-1133">Transmembrane helix</keyword>
<protein>
    <submittedName>
        <fullName evidence="2">Uncharacterized protein</fullName>
    </submittedName>
</protein>
<evidence type="ECO:0000313" key="3">
    <source>
        <dbReference type="Proteomes" id="UP001501752"/>
    </source>
</evidence>
<evidence type="ECO:0000256" key="1">
    <source>
        <dbReference type="SAM" id="Phobius"/>
    </source>
</evidence>
<keyword evidence="1" id="KW-0812">Transmembrane</keyword>
<feature type="transmembrane region" description="Helical" evidence="1">
    <location>
        <begin position="41"/>
        <end position="64"/>
    </location>
</feature>
<name>A0ABP9E4Y3_9ACTN</name>
<dbReference type="PROSITE" id="PS51257">
    <property type="entry name" value="PROKAR_LIPOPROTEIN"/>
    <property type="match status" value="1"/>
</dbReference>
<organism evidence="2 3">
    <name type="scientific">Kitasatospora terrestris</name>
    <dbReference type="NCBI Taxonomy" id="258051"/>
    <lineage>
        <taxon>Bacteria</taxon>
        <taxon>Bacillati</taxon>
        <taxon>Actinomycetota</taxon>
        <taxon>Actinomycetes</taxon>
        <taxon>Kitasatosporales</taxon>
        <taxon>Streptomycetaceae</taxon>
        <taxon>Kitasatospora</taxon>
    </lineage>
</organism>
<proteinExistence type="predicted"/>
<gene>
    <name evidence="2" type="ORF">GCM10023235_52660</name>
</gene>
<sequence>MTGRRGTWLVRALGGLALVPVLAYGAGLLACADGGLVRVDAWFHHAAVLMAAPVVAAAAMLLEVRRRPGWGFEQGSIVVSVAVASTVTLWGLTLLIGGHRAPVEQHSAADRSGRTVTVTDVSHVLGPRYLVEVRTGDGWSARHWALGTEWDEEALEGVAWTGPNEVTVTGWRSLLVYPLDPATGRPGEPRRVPR</sequence>
<feature type="transmembrane region" description="Helical" evidence="1">
    <location>
        <begin position="76"/>
        <end position="97"/>
    </location>
</feature>
<keyword evidence="3" id="KW-1185">Reference proteome</keyword>
<accession>A0ABP9E4Y3</accession>
<reference evidence="3" key="1">
    <citation type="journal article" date="2019" name="Int. J. Syst. Evol. Microbiol.">
        <title>The Global Catalogue of Microorganisms (GCM) 10K type strain sequencing project: providing services to taxonomists for standard genome sequencing and annotation.</title>
        <authorList>
            <consortium name="The Broad Institute Genomics Platform"/>
            <consortium name="The Broad Institute Genome Sequencing Center for Infectious Disease"/>
            <person name="Wu L."/>
            <person name="Ma J."/>
        </authorList>
    </citation>
    <scope>NUCLEOTIDE SEQUENCE [LARGE SCALE GENOMIC DNA]</scope>
    <source>
        <strain evidence="3">JCM 13006</strain>
    </source>
</reference>
<comment type="caution">
    <text evidence="2">The sequence shown here is derived from an EMBL/GenBank/DDBJ whole genome shotgun (WGS) entry which is preliminary data.</text>
</comment>